<dbReference type="SUPFAM" id="SSF143631">
    <property type="entry name" value="ApbE-like"/>
    <property type="match status" value="1"/>
</dbReference>
<dbReference type="OrthoDB" id="9778595at2"/>
<dbReference type="Proteomes" id="UP000032544">
    <property type="component" value="Unassembled WGS sequence"/>
</dbReference>
<keyword evidence="7 10" id="KW-0460">Magnesium</keyword>
<dbReference type="RefSeq" id="WP_045030429.1">
    <property type="nucleotide sequence ID" value="NZ_JRHC01000003.1"/>
</dbReference>
<accession>A0A0D8JBT3</accession>
<feature type="binding site" evidence="11">
    <location>
        <position position="170"/>
    </location>
    <ligand>
        <name>Mg(2+)</name>
        <dbReference type="ChEBI" id="CHEBI:18420"/>
    </ligand>
</feature>
<keyword evidence="13" id="KW-1185">Reference proteome</keyword>
<dbReference type="GO" id="GO:0016740">
    <property type="term" value="F:transferase activity"/>
    <property type="evidence" value="ECO:0007669"/>
    <property type="project" value="UniProtKB-UniRule"/>
</dbReference>
<evidence type="ECO:0000256" key="4">
    <source>
        <dbReference type="ARBA" id="ARBA00022679"/>
    </source>
</evidence>
<proteinExistence type="inferred from homology"/>
<evidence type="ECO:0000256" key="11">
    <source>
        <dbReference type="PIRSR" id="PIRSR006268-2"/>
    </source>
</evidence>
<reference evidence="12 13" key="1">
    <citation type="submission" date="2014-09" db="EMBL/GenBank/DDBJ databases">
        <title>Draft Genome Sequence of Draconibacterium sp. JN14CK-3.</title>
        <authorList>
            <person name="Dong C."/>
            <person name="Lai Q."/>
            <person name="Shao Z."/>
        </authorList>
    </citation>
    <scope>NUCLEOTIDE SEQUENCE [LARGE SCALE GENOMIC DNA]</scope>
    <source>
        <strain evidence="12 13">JN14CK-3</strain>
    </source>
</reference>
<dbReference type="Gene3D" id="3.10.520.10">
    <property type="entry name" value="ApbE-like domains"/>
    <property type="match status" value="1"/>
</dbReference>
<keyword evidence="3 10" id="KW-0285">Flavoprotein</keyword>
<dbReference type="InterPro" id="IPR003374">
    <property type="entry name" value="ApbE-like_sf"/>
</dbReference>
<dbReference type="EC" id="2.7.1.180" evidence="1 10"/>
<protein>
    <recommendedName>
        <fullName evidence="2 10">FAD:protein FMN transferase</fullName>
        <ecNumber evidence="1 10">2.7.1.180</ecNumber>
    </recommendedName>
    <alternativeName>
        <fullName evidence="8 10">Flavin transferase</fullName>
    </alternativeName>
</protein>
<dbReference type="PATRIC" id="fig|1544798.3.peg.2842"/>
<dbReference type="STRING" id="1544798.LH29_13410"/>
<keyword evidence="5 10" id="KW-0479">Metal-binding</keyword>
<comment type="similarity">
    <text evidence="10">Belongs to the ApbE family.</text>
</comment>
<evidence type="ECO:0000256" key="1">
    <source>
        <dbReference type="ARBA" id="ARBA00011955"/>
    </source>
</evidence>
<organism evidence="12 13">
    <name type="scientific">Draconibacterium sediminis</name>
    <dbReference type="NCBI Taxonomy" id="1544798"/>
    <lineage>
        <taxon>Bacteria</taxon>
        <taxon>Pseudomonadati</taxon>
        <taxon>Bacteroidota</taxon>
        <taxon>Bacteroidia</taxon>
        <taxon>Marinilabiliales</taxon>
        <taxon>Prolixibacteraceae</taxon>
        <taxon>Draconibacterium</taxon>
    </lineage>
</organism>
<evidence type="ECO:0000256" key="2">
    <source>
        <dbReference type="ARBA" id="ARBA00016337"/>
    </source>
</evidence>
<dbReference type="Pfam" id="PF02424">
    <property type="entry name" value="ApbE"/>
    <property type="match status" value="1"/>
</dbReference>
<evidence type="ECO:0000256" key="3">
    <source>
        <dbReference type="ARBA" id="ARBA00022630"/>
    </source>
</evidence>
<evidence type="ECO:0000256" key="6">
    <source>
        <dbReference type="ARBA" id="ARBA00022827"/>
    </source>
</evidence>
<keyword evidence="4 10" id="KW-0808">Transferase</keyword>
<gene>
    <name evidence="12" type="ORF">LH29_13410</name>
</gene>
<evidence type="ECO:0000256" key="9">
    <source>
        <dbReference type="ARBA" id="ARBA00048540"/>
    </source>
</evidence>
<dbReference type="GO" id="GO:0046872">
    <property type="term" value="F:metal ion binding"/>
    <property type="evidence" value="ECO:0007669"/>
    <property type="project" value="UniProtKB-UniRule"/>
</dbReference>
<name>A0A0D8JBT3_9BACT</name>
<dbReference type="AlphaFoldDB" id="A0A0D8JBT3"/>
<comment type="cofactor">
    <cofactor evidence="11">
        <name>Mg(2+)</name>
        <dbReference type="ChEBI" id="CHEBI:18420"/>
    </cofactor>
    <cofactor evidence="11">
        <name>Mn(2+)</name>
        <dbReference type="ChEBI" id="CHEBI:29035"/>
    </cofactor>
    <text evidence="11">Magnesium. Can also use manganese.</text>
</comment>
<evidence type="ECO:0000256" key="10">
    <source>
        <dbReference type="PIRNR" id="PIRNR006268"/>
    </source>
</evidence>
<sequence length="328" mass="35643">MVRHIAILLVLVILGLPVFCQQPYKRTLKLMGSRFDITVVANSEQEGNGYIDLAVAEIQRIEKLISSWDANSETSAINKNAGIQAVKVSPELFALIERAIRISELTDGAFDISYASMDRIWHFDGSMTEMPSEATIAASVAKVGYQNIVLDKAASTVFLQKEGMKIGFGAIGKGYAADKAKALLMSKGVSAGIINASGDMNTWGKQPDGSYWRVAITNPMNKDKAFALLPIKNGAVVTSGDYEKYVQFNGIRYTHIIDPRTGYPAHGIISATVFAPKAELADALATSVFVMGIDVGLDRINQLPQIECIIVDDKGNIHQSENIKIETK</sequence>
<dbReference type="PANTHER" id="PTHR30040">
    <property type="entry name" value="THIAMINE BIOSYNTHESIS LIPOPROTEIN APBE"/>
    <property type="match status" value="1"/>
</dbReference>
<evidence type="ECO:0000313" key="13">
    <source>
        <dbReference type="Proteomes" id="UP000032544"/>
    </source>
</evidence>
<dbReference type="EMBL" id="JRHC01000003">
    <property type="protein sequence ID" value="KJF43248.1"/>
    <property type="molecule type" value="Genomic_DNA"/>
</dbReference>
<evidence type="ECO:0000313" key="12">
    <source>
        <dbReference type="EMBL" id="KJF43248.1"/>
    </source>
</evidence>
<keyword evidence="6 10" id="KW-0274">FAD</keyword>
<evidence type="ECO:0000256" key="8">
    <source>
        <dbReference type="ARBA" id="ARBA00031306"/>
    </source>
</evidence>
<evidence type="ECO:0000256" key="7">
    <source>
        <dbReference type="ARBA" id="ARBA00022842"/>
    </source>
</evidence>
<feature type="binding site" evidence="11">
    <location>
        <position position="286"/>
    </location>
    <ligand>
        <name>Mg(2+)</name>
        <dbReference type="ChEBI" id="CHEBI:18420"/>
    </ligand>
</feature>
<feature type="binding site" evidence="11">
    <location>
        <position position="282"/>
    </location>
    <ligand>
        <name>Mg(2+)</name>
        <dbReference type="ChEBI" id="CHEBI:18420"/>
    </ligand>
</feature>
<comment type="catalytic activity">
    <reaction evidence="9 10">
        <text>L-threonyl-[protein] + FAD = FMN-L-threonyl-[protein] + AMP + H(+)</text>
        <dbReference type="Rhea" id="RHEA:36847"/>
        <dbReference type="Rhea" id="RHEA-COMP:11060"/>
        <dbReference type="Rhea" id="RHEA-COMP:11061"/>
        <dbReference type="ChEBI" id="CHEBI:15378"/>
        <dbReference type="ChEBI" id="CHEBI:30013"/>
        <dbReference type="ChEBI" id="CHEBI:57692"/>
        <dbReference type="ChEBI" id="CHEBI:74257"/>
        <dbReference type="ChEBI" id="CHEBI:456215"/>
        <dbReference type="EC" id="2.7.1.180"/>
    </reaction>
</comment>
<evidence type="ECO:0000256" key="5">
    <source>
        <dbReference type="ARBA" id="ARBA00022723"/>
    </source>
</evidence>
<dbReference type="PANTHER" id="PTHR30040:SF2">
    <property type="entry name" value="FAD:PROTEIN FMN TRANSFERASE"/>
    <property type="match status" value="1"/>
</dbReference>
<dbReference type="PIRSF" id="PIRSF006268">
    <property type="entry name" value="ApbE"/>
    <property type="match status" value="1"/>
</dbReference>
<dbReference type="InterPro" id="IPR024932">
    <property type="entry name" value="ApbE"/>
</dbReference>
<comment type="caution">
    <text evidence="12">The sequence shown here is derived from an EMBL/GenBank/DDBJ whole genome shotgun (WGS) entry which is preliminary data.</text>
</comment>